<name>A0A0F9PQ40_9ZZZZ</name>
<organism evidence="2">
    <name type="scientific">marine sediment metagenome</name>
    <dbReference type="NCBI Taxonomy" id="412755"/>
    <lineage>
        <taxon>unclassified sequences</taxon>
        <taxon>metagenomes</taxon>
        <taxon>ecological metagenomes</taxon>
    </lineage>
</organism>
<dbReference type="Gene3D" id="4.10.490.10">
    <property type="entry name" value="High potential iron-sulphur protein"/>
    <property type="match status" value="1"/>
</dbReference>
<feature type="compositionally biased region" description="Basic and acidic residues" evidence="1">
    <location>
        <begin position="273"/>
        <end position="282"/>
    </location>
</feature>
<gene>
    <name evidence="2" type="ORF">LCGC14_1189980</name>
</gene>
<dbReference type="GO" id="GO:0019646">
    <property type="term" value="P:aerobic electron transport chain"/>
    <property type="evidence" value="ECO:0007669"/>
    <property type="project" value="InterPro"/>
</dbReference>
<protein>
    <submittedName>
        <fullName evidence="2">Uncharacterized protein</fullName>
    </submittedName>
</protein>
<feature type="compositionally biased region" description="Acidic residues" evidence="1">
    <location>
        <begin position="263"/>
        <end position="272"/>
    </location>
</feature>
<sequence length="413" mass="46145">MPNGDLPFADVSRESLAKLSNREVLQVHKRFDQSWRKREIMTVPLEGLNREDFLSRFAFVVAELKKRELDRPDAEALDAALARQNPKQESELSRRIDEQTPHKFPLTSVSPSFLATLGDRDIQHLHSRMSGDWRVHESGLALPENMNREKFVECFAFVVSEQKKRGFPRAPAGTDGSLDDMLIRLNPRREADQPPSPAPNQSEGQDLSEAFHLRDTHWVDVPESGACPMSHPTKARFPGKQKQVCFTKSAAESAAQARMREQDEPEQVEPEQVEPKQDDKPRSSRGLTVAETFAAIQEKGQKFTQDEANFQRVSPSPDKVCGACRFYLRSPTEAIGACQVVDGPIPWFATSDLYISATDEAVASFAAAQQIARATSPFNESDLFYGDADLTRASTDDEKADSGAREVQVEKGE</sequence>
<accession>A0A0F9PQ40</accession>
<evidence type="ECO:0000313" key="2">
    <source>
        <dbReference type="EMBL" id="KKM95262.1"/>
    </source>
</evidence>
<feature type="region of interest" description="Disordered" evidence="1">
    <location>
        <begin position="394"/>
        <end position="413"/>
    </location>
</feature>
<feature type="region of interest" description="Disordered" evidence="1">
    <location>
        <begin position="248"/>
        <end position="286"/>
    </location>
</feature>
<dbReference type="InterPro" id="IPR036369">
    <property type="entry name" value="HIPIP_sf"/>
</dbReference>
<comment type="caution">
    <text evidence="2">The sequence shown here is derived from an EMBL/GenBank/DDBJ whole genome shotgun (WGS) entry which is preliminary data.</text>
</comment>
<dbReference type="AlphaFoldDB" id="A0A0F9PQ40"/>
<evidence type="ECO:0000256" key="1">
    <source>
        <dbReference type="SAM" id="MobiDB-lite"/>
    </source>
</evidence>
<reference evidence="2" key="1">
    <citation type="journal article" date="2015" name="Nature">
        <title>Complex archaea that bridge the gap between prokaryotes and eukaryotes.</title>
        <authorList>
            <person name="Spang A."/>
            <person name="Saw J.H."/>
            <person name="Jorgensen S.L."/>
            <person name="Zaremba-Niedzwiedzka K."/>
            <person name="Martijn J."/>
            <person name="Lind A.E."/>
            <person name="van Eijk R."/>
            <person name="Schleper C."/>
            <person name="Guy L."/>
            <person name="Ettema T.J."/>
        </authorList>
    </citation>
    <scope>NUCLEOTIDE SEQUENCE</scope>
</reference>
<dbReference type="EMBL" id="LAZR01006030">
    <property type="protein sequence ID" value="KKM95262.1"/>
    <property type="molecule type" value="Genomic_DNA"/>
</dbReference>
<proteinExistence type="predicted"/>
<dbReference type="GO" id="GO:0009055">
    <property type="term" value="F:electron transfer activity"/>
    <property type="evidence" value="ECO:0007669"/>
    <property type="project" value="InterPro"/>
</dbReference>